<dbReference type="eggNOG" id="COG1045">
    <property type="taxonomic scope" value="Bacteria"/>
</dbReference>
<reference evidence="5 6" key="1">
    <citation type="submission" date="2010-12" db="EMBL/GenBank/DDBJ databases">
        <authorList>
            <person name="Muzny D."/>
            <person name="Qin X."/>
            <person name="Deng J."/>
            <person name="Jiang H."/>
            <person name="Liu Y."/>
            <person name="Qu J."/>
            <person name="Song X.-Z."/>
            <person name="Zhang L."/>
            <person name="Thornton R."/>
            <person name="Coyle M."/>
            <person name="Francisco L."/>
            <person name="Jackson L."/>
            <person name="Javaid M."/>
            <person name="Korchina V."/>
            <person name="Kovar C."/>
            <person name="Mata R."/>
            <person name="Mathew T."/>
            <person name="Ngo R."/>
            <person name="Nguyen L."/>
            <person name="Nguyen N."/>
            <person name="Okwuonu G."/>
            <person name="Ongeri F."/>
            <person name="Pham C."/>
            <person name="Simmons D."/>
            <person name="Wilczek-Boney K."/>
            <person name="Hale W."/>
            <person name="Jakkamsetti A."/>
            <person name="Pham P."/>
            <person name="Ruth R."/>
            <person name="San Lucas F."/>
            <person name="Warren J."/>
            <person name="Zhang J."/>
            <person name="Zhao Z."/>
            <person name="Zhou C."/>
            <person name="Zhu D."/>
            <person name="Lee S."/>
            <person name="Bess C."/>
            <person name="Blankenburg K."/>
            <person name="Forbes L."/>
            <person name="Fu Q."/>
            <person name="Gubbala S."/>
            <person name="Hirani K."/>
            <person name="Jayaseelan J.C."/>
            <person name="Lara F."/>
            <person name="Munidasa M."/>
            <person name="Palculict T."/>
            <person name="Patil S."/>
            <person name="Pu L.-L."/>
            <person name="Saada N."/>
            <person name="Tang L."/>
            <person name="Weissenberger G."/>
            <person name="Zhu Y."/>
            <person name="Hemphill L."/>
            <person name="Shang Y."/>
            <person name="Youmans B."/>
            <person name="Ayvaz T."/>
            <person name="Ross M."/>
            <person name="Santibanez J."/>
            <person name="Aqrawi P."/>
            <person name="Gross S."/>
            <person name="Joshi V."/>
            <person name="Fowler G."/>
            <person name="Nazareth L."/>
            <person name="Reid J."/>
            <person name="Worley K."/>
            <person name="Petrosino J."/>
            <person name="Highlander S."/>
            <person name="Gibbs R."/>
        </authorList>
    </citation>
    <scope>NUCLEOTIDE SEQUENCE [LARGE SCALE GENOMIC DNA]</scope>
    <source>
        <strain evidence="5 6">ATCC 23263</strain>
    </source>
</reference>
<dbReference type="GO" id="GO:0016746">
    <property type="term" value="F:acyltransferase activity"/>
    <property type="evidence" value="ECO:0007669"/>
    <property type="project" value="UniProtKB-KW"/>
</dbReference>
<dbReference type="Gene3D" id="1.10.3130.10">
    <property type="entry name" value="serine acetyltransferase, domain 1"/>
    <property type="match status" value="1"/>
</dbReference>
<name>E6MEJ5_9FIRM</name>
<dbReference type="Gene3D" id="2.160.10.10">
    <property type="entry name" value="Hexapeptide repeat proteins"/>
    <property type="match status" value="1"/>
</dbReference>
<evidence type="ECO:0000256" key="4">
    <source>
        <dbReference type="ARBA" id="ARBA00023315"/>
    </source>
</evidence>
<protein>
    <submittedName>
        <fullName evidence="5">Putative serine O-acetyltransferase</fullName>
    </submittedName>
</protein>
<dbReference type="Proteomes" id="UP000004754">
    <property type="component" value="Unassembled WGS sequence"/>
</dbReference>
<dbReference type="PANTHER" id="PTHR42811">
    <property type="entry name" value="SERINE ACETYLTRANSFERASE"/>
    <property type="match status" value="1"/>
</dbReference>
<dbReference type="InterPro" id="IPR042122">
    <property type="entry name" value="Ser_AcTrfase_N_sf"/>
</dbReference>
<comment type="caution">
    <text evidence="5">The sequence shown here is derived from an EMBL/GenBank/DDBJ whole genome shotgun (WGS) entry which is preliminary data.</text>
</comment>
<dbReference type="InterPro" id="IPR053376">
    <property type="entry name" value="Serine_acetyltransferase"/>
</dbReference>
<keyword evidence="2" id="KW-0028">Amino-acid biosynthesis</keyword>
<keyword evidence="3 5" id="KW-0808">Transferase</keyword>
<keyword evidence="4" id="KW-0012">Acyltransferase</keyword>
<dbReference type="HOGENOM" id="CLU_051638_1_1_9"/>
<dbReference type="STRING" id="887929.HMP0721_0428"/>
<comment type="pathway">
    <text evidence="1">Amino-acid biosynthesis; L-cysteine biosynthesis; L-cysteine from L-serine: step 1/2.</text>
</comment>
<keyword evidence="6" id="KW-1185">Reference proteome</keyword>
<dbReference type="EMBL" id="AEQN01000007">
    <property type="protein sequence ID" value="EFV02520.1"/>
    <property type="molecule type" value="Genomic_DNA"/>
</dbReference>
<evidence type="ECO:0000256" key="2">
    <source>
        <dbReference type="ARBA" id="ARBA00022605"/>
    </source>
</evidence>
<accession>E6MEJ5</accession>
<evidence type="ECO:0000256" key="1">
    <source>
        <dbReference type="ARBA" id="ARBA00004876"/>
    </source>
</evidence>
<dbReference type="SUPFAM" id="SSF51161">
    <property type="entry name" value="Trimeric LpxA-like enzymes"/>
    <property type="match status" value="1"/>
</dbReference>
<dbReference type="GO" id="GO:0008652">
    <property type="term" value="P:amino acid biosynthetic process"/>
    <property type="evidence" value="ECO:0007669"/>
    <property type="project" value="UniProtKB-KW"/>
</dbReference>
<evidence type="ECO:0000256" key="3">
    <source>
        <dbReference type="ARBA" id="ARBA00022679"/>
    </source>
</evidence>
<sequence>MKSPKHSEMEEKINRLTNELMLDYGENKKIDQLLPYDHPDKDDVLALIRRLMIIVYPGYYKNKVYHAYTRRTNVQMLLEDIIYNLIRQIKIVLPYLPDYQNHSHCQLGKDAEDLTFQFLKRIPLVREYTETDVQAAYEGDPAAFNKDEIIFSYPGLYATLVNRIAHELYLLKVPVLPRIMTEHAHSVTGIDIHPGATIGKYFFIDHGTGIVIGETTIIGDHVKIYQGVTLGALSTKGGQELKAIKRHPTIQDNVTVYAGASVLGGDTIVGKDAVIGGNAFITTSIPEGARVSIKNQELSYNYSQKPNGSVDSKEIPLDDSWFYMI</sequence>
<dbReference type="AlphaFoldDB" id="E6MEJ5"/>
<organism evidence="5 6">
    <name type="scientific">Pseudoramibacter alactolyticus ATCC 23263</name>
    <dbReference type="NCBI Taxonomy" id="887929"/>
    <lineage>
        <taxon>Bacteria</taxon>
        <taxon>Bacillati</taxon>
        <taxon>Bacillota</taxon>
        <taxon>Clostridia</taxon>
        <taxon>Eubacteriales</taxon>
        <taxon>Eubacteriaceae</taxon>
        <taxon>Pseudoramibacter</taxon>
    </lineage>
</organism>
<dbReference type="CDD" id="cd03354">
    <property type="entry name" value="LbH_SAT"/>
    <property type="match status" value="1"/>
</dbReference>
<evidence type="ECO:0000313" key="5">
    <source>
        <dbReference type="EMBL" id="EFV02520.1"/>
    </source>
</evidence>
<dbReference type="NCBIfam" id="NF041874">
    <property type="entry name" value="EPS_EpsC"/>
    <property type="match status" value="1"/>
</dbReference>
<proteinExistence type="predicted"/>
<gene>
    <name evidence="5" type="ORF">HMP0721_0428</name>
</gene>
<dbReference type="InterPro" id="IPR045304">
    <property type="entry name" value="LbH_SAT"/>
</dbReference>
<dbReference type="InterPro" id="IPR011004">
    <property type="entry name" value="Trimer_LpxA-like_sf"/>
</dbReference>
<evidence type="ECO:0000313" key="6">
    <source>
        <dbReference type="Proteomes" id="UP000004754"/>
    </source>
</evidence>